<feature type="domain" description="GAF" evidence="2">
    <location>
        <begin position="133"/>
        <end position="220"/>
    </location>
</feature>
<dbReference type="SUPFAM" id="SSF55781">
    <property type="entry name" value="GAF domain-like"/>
    <property type="match status" value="1"/>
</dbReference>
<protein>
    <recommendedName>
        <fullName evidence="2">GAF domain-containing protein</fullName>
    </recommendedName>
</protein>
<feature type="region of interest" description="Disordered" evidence="1">
    <location>
        <begin position="1"/>
        <end position="30"/>
    </location>
</feature>
<dbReference type="Pfam" id="PF01590">
    <property type="entry name" value="GAF"/>
    <property type="match status" value="1"/>
</dbReference>
<reference evidence="3 4" key="1">
    <citation type="submission" date="2020-05" db="EMBL/GenBank/DDBJ databases">
        <title>Genomic Encyclopedia of Type Strains, Phase III (KMG-III): the genomes of soil and plant-associated and newly described type strains.</title>
        <authorList>
            <person name="Whitman W."/>
        </authorList>
    </citation>
    <scope>NUCLEOTIDE SEQUENCE [LARGE SCALE GENOMIC DNA]</scope>
    <source>
        <strain evidence="3 4">KCTC 19046</strain>
    </source>
</reference>
<dbReference type="EMBL" id="JABEZU010000001">
    <property type="protein sequence ID" value="NOV96452.1"/>
    <property type="molecule type" value="Genomic_DNA"/>
</dbReference>
<keyword evidence="4" id="KW-1185">Reference proteome</keyword>
<evidence type="ECO:0000259" key="2">
    <source>
        <dbReference type="Pfam" id="PF01590"/>
    </source>
</evidence>
<accession>A0ABX2A3W5</accession>
<sequence length="428" mass="45100">MLDPVAGQEPAAPRTPPAGPARTARRDRRSVRTAYDRFLGTGSLAPGIDPLVAASWRRSLLSGVDPDAPHADGGIDDRALDDYRTTHPLAPFMPLVRDLVVDPARDDGLVVAIGDDVGRLLWVEGDTRTRTTAERVGFVAGALWREEDVGTNAPGTALATRRAVQVLGAEHFSRPVQSLNCAAAPIRTPDGQVLGVLDVTGGRAAASRVVLSLVRATVASLERELAGRGPAPVARAGSTPVLRLLGAPVLRGSHGDQRLSPRHAEILALLGAHPRGVTAEELAVLLHPGDLSDVAVRAEISRLRRAAAGIVTGSRPYRLAPGARSDVDVVRELLAVGRTTQALAVYSGPLLPRSVAPGVERLRAELTAEVRSAVVGSADPAALDAWTRTDEGADDVEAWALLVRRADHGSPLWHRARAHLAVVDAALR</sequence>
<dbReference type="InterPro" id="IPR003018">
    <property type="entry name" value="GAF"/>
</dbReference>
<proteinExistence type="predicted"/>
<dbReference type="Gene3D" id="3.30.450.40">
    <property type="match status" value="1"/>
</dbReference>
<evidence type="ECO:0000256" key="1">
    <source>
        <dbReference type="SAM" id="MobiDB-lite"/>
    </source>
</evidence>
<dbReference type="Proteomes" id="UP000757540">
    <property type="component" value="Unassembled WGS sequence"/>
</dbReference>
<name>A0ABX2A3W5_9MICO</name>
<organism evidence="3 4">
    <name type="scientific">Isoptericola halotolerans</name>
    <dbReference type="NCBI Taxonomy" id="300560"/>
    <lineage>
        <taxon>Bacteria</taxon>
        <taxon>Bacillati</taxon>
        <taxon>Actinomycetota</taxon>
        <taxon>Actinomycetes</taxon>
        <taxon>Micrococcales</taxon>
        <taxon>Promicromonosporaceae</taxon>
        <taxon>Isoptericola</taxon>
    </lineage>
</organism>
<dbReference type="InterPro" id="IPR029016">
    <property type="entry name" value="GAF-like_dom_sf"/>
</dbReference>
<evidence type="ECO:0000313" key="3">
    <source>
        <dbReference type="EMBL" id="NOV96452.1"/>
    </source>
</evidence>
<dbReference type="RefSeq" id="WP_171782632.1">
    <property type="nucleotide sequence ID" value="NZ_BAAAML010000002.1"/>
</dbReference>
<evidence type="ECO:0000313" key="4">
    <source>
        <dbReference type="Proteomes" id="UP000757540"/>
    </source>
</evidence>
<comment type="caution">
    <text evidence="3">The sequence shown here is derived from an EMBL/GenBank/DDBJ whole genome shotgun (WGS) entry which is preliminary data.</text>
</comment>
<gene>
    <name evidence="3" type="ORF">HDG69_001005</name>
</gene>